<dbReference type="Proteomes" id="UP000095185">
    <property type="component" value="Chromosome"/>
</dbReference>
<name>A0A1D8D505_CHLLM</name>
<dbReference type="KEGG" id="clz:BIU88_01575"/>
<dbReference type="Pfam" id="PF02470">
    <property type="entry name" value="MlaD"/>
    <property type="match status" value="1"/>
</dbReference>
<evidence type="ECO:0000313" key="3">
    <source>
        <dbReference type="EMBL" id="AOS82948.1"/>
    </source>
</evidence>
<dbReference type="RefSeq" id="WP_069808678.1">
    <property type="nucleotide sequence ID" value="NZ_CP017305.1"/>
</dbReference>
<protein>
    <submittedName>
        <fullName evidence="3">Mammalian cell entry protein</fullName>
    </submittedName>
</protein>
<evidence type="ECO:0000256" key="1">
    <source>
        <dbReference type="SAM" id="Phobius"/>
    </source>
</evidence>
<dbReference type="InterPro" id="IPR052336">
    <property type="entry name" value="MlaD_Phospholipid_Transporter"/>
</dbReference>
<dbReference type="PANTHER" id="PTHR33371">
    <property type="entry name" value="INTERMEMBRANE PHOSPHOLIPID TRANSPORT SYSTEM BINDING PROTEIN MLAD-RELATED"/>
    <property type="match status" value="1"/>
</dbReference>
<feature type="domain" description="Mce/MlaD" evidence="2">
    <location>
        <begin position="43"/>
        <end position="123"/>
    </location>
</feature>
<dbReference type="PANTHER" id="PTHR33371:SF4">
    <property type="entry name" value="INTERMEMBRANE PHOSPHOLIPID TRANSPORT SYSTEM BINDING PROTEIN MLAD"/>
    <property type="match status" value="1"/>
</dbReference>
<dbReference type="AlphaFoldDB" id="A0A1D8D505"/>
<keyword evidence="1" id="KW-0472">Membrane</keyword>
<accession>A0A1D8D505</accession>
<reference evidence="3" key="1">
    <citation type="submission" date="2016-09" db="EMBL/GenBank/DDBJ databases">
        <title>Genome sequence of Chlorobaculum limnaeum.</title>
        <authorList>
            <person name="Liu Z."/>
            <person name="Tank M."/>
            <person name="Bryant D.A."/>
        </authorList>
    </citation>
    <scope>NUCLEOTIDE SEQUENCE [LARGE SCALE GENOMIC DNA]</scope>
    <source>
        <strain evidence="3">DSM 1677</strain>
    </source>
</reference>
<dbReference type="OrthoDB" id="9769132at2"/>
<keyword evidence="4" id="KW-1185">Reference proteome</keyword>
<proteinExistence type="predicted"/>
<sequence length="292" mass="31535">MRNLKELKWSDLKTGIFFLLGLAFAAYLGLVIGKNTSIFTGVTTIRILTSNVNGLAENNFVAVSGKKIGTVSKLSFTTQNDSLFVVADLKLQNEFAGLVTKDSKAAIRSLGVLGDKYVDITAGTGKPVQEGDYIQLTPEDGLAGLTTNAKQTVEKLNTLLDNLNHGEGAAGRIISDKQMGEDLQKTVANLRKTSEELSSVSKQISSGKGLLSKLLHDKSLADDTAQTIVNLKNAAAETETLVKQLNDSQGTLGKLNNDPALYNNLSKTLVSLDTLLIDLKKRPDRYVRFTLF</sequence>
<keyword evidence="1" id="KW-1133">Transmembrane helix</keyword>
<gene>
    <name evidence="3" type="ORF">BIU88_01575</name>
</gene>
<evidence type="ECO:0000259" key="2">
    <source>
        <dbReference type="Pfam" id="PF02470"/>
    </source>
</evidence>
<dbReference type="EMBL" id="CP017305">
    <property type="protein sequence ID" value="AOS82948.1"/>
    <property type="molecule type" value="Genomic_DNA"/>
</dbReference>
<keyword evidence="1" id="KW-0812">Transmembrane</keyword>
<feature type="transmembrane region" description="Helical" evidence="1">
    <location>
        <begin position="12"/>
        <end position="32"/>
    </location>
</feature>
<evidence type="ECO:0000313" key="4">
    <source>
        <dbReference type="Proteomes" id="UP000095185"/>
    </source>
</evidence>
<organism evidence="3 4">
    <name type="scientific">Chlorobaculum limnaeum</name>
    <dbReference type="NCBI Taxonomy" id="274537"/>
    <lineage>
        <taxon>Bacteria</taxon>
        <taxon>Pseudomonadati</taxon>
        <taxon>Chlorobiota</taxon>
        <taxon>Chlorobiia</taxon>
        <taxon>Chlorobiales</taxon>
        <taxon>Chlorobiaceae</taxon>
        <taxon>Chlorobaculum</taxon>
    </lineage>
</organism>
<dbReference type="InterPro" id="IPR003399">
    <property type="entry name" value="Mce/MlaD"/>
</dbReference>
<dbReference type="STRING" id="274537.BIU88_01575"/>